<dbReference type="AlphaFoldDB" id="A0AAV6JD97"/>
<dbReference type="EMBL" id="JACTNZ010000007">
    <property type="protein sequence ID" value="KAG5538342.1"/>
    <property type="molecule type" value="Genomic_DNA"/>
</dbReference>
<reference evidence="2" key="1">
    <citation type="submission" date="2020-08" db="EMBL/GenBank/DDBJ databases">
        <title>Plant Genome Project.</title>
        <authorList>
            <person name="Zhang R.-G."/>
        </authorList>
    </citation>
    <scope>NUCLEOTIDE SEQUENCE</scope>
    <source>
        <strain evidence="2">WSP0</strain>
        <tissue evidence="2">Leaf</tissue>
    </source>
</reference>
<evidence type="ECO:0000256" key="1">
    <source>
        <dbReference type="SAM" id="Phobius"/>
    </source>
</evidence>
<gene>
    <name evidence="2" type="ORF">RHGRI_019061</name>
</gene>
<protein>
    <submittedName>
        <fullName evidence="2">Uncharacterized protein</fullName>
    </submittedName>
</protein>
<keyword evidence="1" id="KW-0812">Transmembrane</keyword>
<feature type="transmembrane region" description="Helical" evidence="1">
    <location>
        <begin position="28"/>
        <end position="46"/>
    </location>
</feature>
<evidence type="ECO:0000313" key="3">
    <source>
        <dbReference type="Proteomes" id="UP000823749"/>
    </source>
</evidence>
<keyword evidence="1" id="KW-0472">Membrane</keyword>
<organism evidence="2 3">
    <name type="scientific">Rhododendron griersonianum</name>
    <dbReference type="NCBI Taxonomy" id="479676"/>
    <lineage>
        <taxon>Eukaryota</taxon>
        <taxon>Viridiplantae</taxon>
        <taxon>Streptophyta</taxon>
        <taxon>Embryophyta</taxon>
        <taxon>Tracheophyta</taxon>
        <taxon>Spermatophyta</taxon>
        <taxon>Magnoliopsida</taxon>
        <taxon>eudicotyledons</taxon>
        <taxon>Gunneridae</taxon>
        <taxon>Pentapetalae</taxon>
        <taxon>asterids</taxon>
        <taxon>Ericales</taxon>
        <taxon>Ericaceae</taxon>
        <taxon>Ericoideae</taxon>
        <taxon>Rhodoreae</taxon>
        <taxon>Rhododendron</taxon>
    </lineage>
</organism>
<evidence type="ECO:0000313" key="2">
    <source>
        <dbReference type="EMBL" id="KAG5538342.1"/>
    </source>
</evidence>
<name>A0AAV6JD97_9ERIC</name>
<comment type="caution">
    <text evidence="2">The sequence shown here is derived from an EMBL/GenBank/DDBJ whole genome shotgun (WGS) entry which is preliminary data.</text>
</comment>
<proteinExistence type="predicted"/>
<keyword evidence="1" id="KW-1133">Transmembrane helix</keyword>
<sequence length="212" mass="24276">MVTCQGTHAAVAICLAVADVEKVNAQNFVFVPRFSFALAILLLLLASCCKMSSTYRPPSVTTALLDSCSASNNWPVYFPLLLALPEWKNFKKLLRYCPVSRIWFIARKSFIIPLHNIRLKWTKEMANSDHSPRWQFLLLNKCREWISQFRHQLDTHRHQHMGNPTATHHHRTKVTHQLLILHLQVLILHRATPLLVTPGDVSVTLVGVQTRS</sequence>
<accession>A0AAV6JD97</accession>
<dbReference type="Proteomes" id="UP000823749">
    <property type="component" value="Chromosome 7"/>
</dbReference>
<keyword evidence="3" id="KW-1185">Reference proteome</keyword>